<gene>
    <name evidence="1" type="ORF">HO173_010927</name>
</gene>
<name>A0A8H6FLL9_9LECA</name>
<dbReference type="EMBL" id="JACCJC010000064">
    <property type="protein sequence ID" value="KAF6230811.1"/>
    <property type="molecule type" value="Genomic_DNA"/>
</dbReference>
<proteinExistence type="predicted"/>
<accession>A0A8H6FLL9</accession>
<dbReference type="GeneID" id="59292573"/>
<keyword evidence="2" id="KW-1185">Reference proteome</keyword>
<dbReference type="AlphaFoldDB" id="A0A8H6FLL9"/>
<protein>
    <submittedName>
        <fullName evidence="1">Uncharacterized protein</fullName>
    </submittedName>
</protein>
<sequence length="97" mass="11121">MERLLKNANDYSDSPQLARMESVTKRWLVETLVIPEISYYRLFDGALRQEQLNATILSVLDNFLCPSAPGIVKVIDLPAPNIEDEKSQNDGRDWIDR</sequence>
<evidence type="ECO:0000313" key="1">
    <source>
        <dbReference type="EMBL" id="KAF6230811.1"/>
    </source>
</evidence>
<comment type="caution">
    <text evidence="1">The sequence shown here is derived from an EMBL/GenBank/DDBJ whole genome shotgun (WGS) entry which is preliminary data.</text>
</comment>
<reference evidence="1 2" key="1">
    <citation type="journal article" date="2020" name="Genomics">
        <title>Complete, high-quality genomes from long-read metagenomic sequencing of two wolf lichen thalli reveals enigmatic genome architecture.</title>
        <authorList>
            <person name="McKenzie S.K."/>
            <person name="Walston R.F."/>
            <person name="Allen J.L."/>
        </authorList>
    </citation>
    <scope>NUCLEOTIDE SEQUENCE [LARGE SCALE GENOMIC DNA]</scope>
    <source>
        <strain evidence="1">WasteWater2</strain>
    </source>
</reference>
<evidence type="ECO:0000313" key="2">
    <source>
        <dbReference type="Proteomes" id="UP000578531"/>
    </source>
</evidence>
<dbReference type="RefSeq" id="XP_037160244.1">
    <property type="nucleotide sequence ID" value="XM_037312812.1"/>
</dbReference>
<dbReference type="OrthoDB" id="408743at2759"/>
<organism evidence="1 2">
    <name type="scientific">Letharia columbiana</name>
    <dbReference type="NCBI Taxonomy" id="112416"/>
    <lineage>
        <taxon>Eukaryota</taxon>
        <taxon>Fungi</taxon>
        <taxon>Dikarya</taxon>
        <taxon>Ascomycota</taxon>
        <taxon>Pezizomycotina</taxon>
        <taxon>Lecanoromycetes</taxon>
        <taxon>OSLEUM clade</taxon>
        <taxon>Lecanoromycetidae</taxon>
        <taxon>Lecanorales</taxon>
        <taxon>Lecanorineae</taxon>
        <taxon>Parmeliaceae</taxon>
        <taxon>Letharia</taxon>
    </lineage>
</organism>
<dbReference type="Proteomes" id="UP000578531">
    <property type="component" value="Unassembled WGS sequence"/>
</dbReference>